<dbReference type="Proteomes" id="UP000698242">
    <property type="component" value="Unassembled WGS sequence"/>
</dbReference>
<dbReference type="InterPro" id="IPR005053">
    <property type="entry name" value="MobA_MobL"/>
</dbReference>
<comment type="similarity">
    <text evidence="1">Belongs to the MobA/MobL family.</text>
</comment>
<proteinExistence type="inferred from homology"/>
<evidence type="ECO:0000313" key="6">
    <source>
        <dbReference type="Proteomes" id="UP000698242"/>
    </source>
</evidence>
<evidence type="ECO:0000313" key="5">
    <source>
        <dbReference type="EMBL" id="KAF0676282.1"/>
    </source>
</evidence>
<evidence type="ECO:0000256" key="3">
    <source>
        <dbReference type="SAM" id="MobiDB-lite"/>
    </source>
</evidence>
<feature type="region of interest" description="Disordered" evidence="3">
    <location>
        <begin position="323"/>
        <end position="375"/>
    </location>
</feature>
<evidence type="ECO:0000256" key="2">
    <source>
        <dbReference type="ARBA" id="ARBA00022971"/>
    </source>
</evidence>
<feature type="compositionally biased region" description="Basic and acidic residues" evidence="3">
    <location>
        <begin position="365"/>
        <end position="375"/>
    </location>
</feature>
<sequence length="375" mass="42190">MTDQRTGLIYNYRSVPGLLGEGLVHWDGSAEELWNAAEASESRINARVARELRPALPAELPLDDQLRLVRGFCLFLKDRYGVAAQWVVHAPTFLDEGVGKHLWKGRNSDEGRKNYLDALNDPDRTNLNFHAHIRWTVREVDRDTGVFGKKTRTLDDKATGAKEVKAIRAEWERRTNAALERAGSHARIDLRSYKDMAAAGDAPEDLQAQEHAGPRRTAKLRKAMDLFDEPLVAGRNAMVREENEMRWETWFELRRLARKKARLEGESERVAQENEQRRRAQAEVDKKKLREATTADERALALAQAGAVDAPVAGDAMDAALAWAQNSDASPEGSGDAFERPVDLEAPRDPDAPPPPGEPLRVKRYAPERVRVRND</sequence>
<dbReference type="Pfam" id="PF03389">
    <property type="entry name" value="MobA_MobL"/>
    <property type="match status" value="1"/>
</dbReference>
<dbReference type="EMBL" id="APKE01000014">
    <property type="protein sequence ID" value="KAF0676282.1"/>
    <property type="molecule type" value="Genomic_DNA"/>
</dbReference>
<keyword evidence="2" id="KW-0184">Conjugation</keyword>
<comment type="caution">
    <text evidence="5">The sequence shown here is derived from an EMBL/GenBank/DDBJ whole genome shotgun (WGS) entry which is preliminary data.</text>
</comment>
<dbReference type="Gene3D" id="3.30.930.30">
    <property type="match status" value="1"/>
</dbReference>
<protein>
    <submittedName>
        <fullName evidence="5">Conjugation protein</fullName>
    </submittedName>
</protein>
<evidence type="ECO:0000259" key="4">
    <source>
        <dbReference type="Pfam" id="PF03389"/>
    </source>
</evidence>
<feature type="compositionally biased region" description="Basic and acidic residues" evidence="3">
    <location>
        <begin position="337"/>
        <end position="351"/>
    </location>
</feature>
<feature type="region of interest" description="Disordered" evidence="3">
    <location>
        <begin position="262"/>
        <end position="290"/>
    </location>
</feature>
<gene>
    <name evidence="5" type="primary">traA</name>
    <name evidence="5" type="ORF">PMES_01012</name>
</gene>
<reference evidence="5" key="1">
    <citation type="submission" date="2013-03" db="EMBL/GenBank/DDBJ databases">
        <title>Genome Sequence of the Profundibacterium mesophilum strain KAUST100406-0324T from Red Sea, a novel genus in the family Rhodobacteraceae.</title>
        <authorList>
            <person name="Essack M."/>
            <person name="Alam I."/>
            <person name="Lafi F."/>
            <person name="Alawi W."/>
            <person name="Kamanu F."/>
            <person name="Al-Suwailem A."/>
            <person name="Lee O.O."/>
            <person name="Xu Y."/>
            <person name="Bajic V."/>
            <person name="Qian P.-Y."/>
            <person name="Archer J."/>
        </authorList>
    </citation>
    <scope>NUCLEOTIDE SEQUENCE</scope>
    <source>
        <strain evidence="5">KAUST100406-0324</strain>
    </source>
</reference>
<accession>A0A921NQD6</accession>
<feature type="domain" description="MobA/MobL protein" evidence="4">
    <location>
        <begin position="1"/>
        <end position="215"/>
    </location>
</feature>
<dbReference type="AlphaFoldDB" id="A0A921NQD6"/>
<organism evidence="5 6">
    <name type="scientific">Profundibacterium mesophilum KAUST100406-0324</name>
    <dbReference type="NCBI Taxonomy" id="1037889"/>
    <lineage>
        <taxon>Bacteria</taxon>
        <taxon>Pseudomonadati</taxon>
        <taxon>Pseudomonadota</taxon>
        <taxon>Alphaproteobacteria</taxon>
        <taxon>Rhodobacterales</taxon>
        <taxon>Roseobacteraceae</taxon>
        <taxon>Profundibacterium</taxon>
    </lineage>
</organism>
<name>A0A921NQD6_9RHOB</name>
<evidence type="ECO:0000256" key="1">
    <source>
        <dbReference type="ARBA" id="ARBA00010873"/>
    </source>
</evidence>
<keyword evidence="6" id="KW-1185">Reference proteome</keyword>